<dbReference type="PIRSF" id="PIRSF005902">
    <property type="entry name" value="DNase_TatD"/>
    <property type="match status" value="1"/>
</dbReference>
<feature type="binding site" evidence="3">
    <location>
        <position position="6"/>
    </location>
    <ligand>
        <name>a divalent metal cation</name>
        <dbReference type="ChEBI" id="CHEBI:60240"/>
        <label>1</label>
    </ligand>
</feature>
<sequence>MIFDTHAHYDDKAFDEDREELLASMKENGIGRIVNIGSDIDSTKRSVKLAQDYDFIYAAAGVHPSEVKRMNKESFAWLAEVVNDDVYKKASGGKIVAVGEIGLDYYWDKETEVREEQKKWFEWQMELARAVGLPIVIHSREAAKDTLDMVKSLHGGDIGGVMHCFSYPKEMAREYLNMGFYLGIGGVLTFQNARVLKEVAAYAPLEQIVLETDCPYLAPKPNRGKRNSSLNLPYVVKALAEIKNIPEETVMEKTWENGRRLYRMAD</sequence>
<evidence type="ECO:0000256" key="1">
    <source>
        <dbReference type="ARBA" id="ARBA00022723"/>
    </source>
</evidence>
<dbReference type="NCBIfam" id="TIGR00010">
    <property type="entry name" value="YchF/TatD family DNA exonuclease"/>
    <property type="match status" value="1"/>
</dbReference>
<dbReference type="InterPro" id="IPR001130">
    <property type="entry name" value="TatD-like"/>
</dbReference>
<feature type="binding site" evidence="3">
    <location>
        <position position="163"/>
    </location>
    <ligand>
        <name>a divalent metal cation</name>
        <dbReference type="ChEBI" id="CHEBI:60240"/>
        <label>2</label>
    </ligand>
</feature>
<dbReference type="GO" id="GO:0046872">
    <property type="term" value="F:metal ion binding"/>
    <property type="evidence" value="ECO:0007669"/>
    <property type="project" value="UniProtKB-KW"/>
</dbReference>
<organism evidence="4 5">
    <name type="scientific">Candidatus Onthocola gallistercoris</name>
    <dbReference type="NCBI Taxonomy" id="2840876"/>
    <lineage>
        <taxon>Bacteria</taxon>
        <taxon>Bacillati</taxon>
        <taxon>Bacillota</taxon>
        <taxon>Bacilli</taxon>
        <taxon>Candidatus Onthocola</taxon>
    </lineage>
</organism>
<protein>
    <submittedName>
        <fullName evidence="4">TatD family hydrolase</fullName>
    </submittedName>
</protein>
<comment type="caution">
    <text evidence="4">The sequence shown here is derived from an EMBL/GenBank/DDBJ whole genome shotgun (WGS) entry which is preliminary data.</text>
</comment>
<evidence type="ECO:0000313" key="4">
    <source>
        <dbReference type="EMBL" id="HIU03202.1"/>
    </source>
</evidence>
<dbReference type="PANTHER" id="PTHR46124">
    <property type="entry name" value="D-AMINOACYL-TRNA DEACYLASE"/>
    <property type="match status" value="1"/>
</dbReference>
<name>A0A9D1HJC9_9FIRM</name>
<dbReference type="SUPFAM" id="SSF51556">
    <property type="entry name" value="Metallo-dependent hydrolases"/>
    <property type="match status" value="1"/>
</dbReference>
<dbReference type="EMBL" id="DVLT01000048">
    <property type="protein sequence ID" value="HIU03202.1"/>
    <property type="molecule type" value="Genomic_DNA"/>
</dbReference>
<dbReference type="Gene3D" id="3.20.20.140">
    <property type="entry name" value="Metal-dependent hydrolases"/>
    <property type="match status" value="1"/>
</dbReference>
<reference evidence="4" key="1">
    <citation type="submission" date="2020-10" db="EMBL/GenBank/DDBJ databases">
        <authorList>
            <person name="Gilroy R."/>
        </authorList>
    </citation>
    <scope>NUCLEOTIDE SEQUENCE</scope>
    <source>
        <strain evidence="4">CHK187-14744</strain>
    </source>
</reference>
<dbReference type="Proteomes" id="UP000824164">
    <property type="component" value="Unassembled WGS sequence"/>
</dbReference>
<proteinExistence type="predicted"/>
<evidence type="ECO:0000313" key="5">
    <source>
        <dbReference type="Proteomes" id="UP000824164"/>
    </source>
</evidence>
<feature type="binding site" evidence="3">
    <location>
        <position position="138"/>
    </location>
    <ligand>
        <name>a divalent metal cation</name>
        <dbReference type="ChEBI" id="CHEBI:60240"/>
        <label>2</label>
    </ligand>
</feature>
<feature type="binding site" evidence="3">
    <location>
        <position position="100"/>
    </location>
    <ligand>
        <name>a divalent metal cation</name>
        <dbReference type="ChEBI" id="CHEBI:60240"/>
        <label>1</label>
    </ligand>
</feature>
<dbReference type="InterPro" id="IPR015991">
    <property type="entry name" value="TatD/YcfH-like"/>
</dbReference>
<gene>
    <name evidence="4" type="ORF">IAB63_08130</name>
</gene>
<keyword evidence="1 3" id="KW-0479">Metal-binding</keyword>
<dbReference type="GO" id="GO:0016788">
    <property type="term" value="F:hydrolase activity, acting on ester bonds"/>
    <property type="evidence" value="ECO:0007669"/>
    <property type="project" value="InterPro"/>
</dbReference>
<dbReference type="Pfam" id="PF01026">
    <property type="entry name" value="TatD_DNase"/>
    <property type="match status" value="1"/>
</dbReference>
<evidence type="ECO:0000256" key="3">
    <source>
        <dbReference type="PIRSR" id="PIRSR005902-1"/>
    </source>
</evidence>
<dbReference type="GO" id="GO:0005829">
    <property type="term" value="C:cytosol"/>
    <property type="evidence" value="ECO:0007669"/>
    <property type="project" value="TreeGrafter"/>
</dbReference>
<dbReference type="AlphaFoldDB" id="A0A9D1HJC9"/>
<dbReference type="InterPro" id="IPR032466">
    <property type="entry name" value="Metal_Hydrolase"/>
</dbReference>
<evidence type="ECO:0000256" key="2">
    <source>
        <dbReference type="ARBA" id="ARBA00022801"/>
    </source>
</evidence>
<accession>A0A9D1HJC9</accession>
<feature type="binding site" evidence="3">
    <location>
        <position position="8"/>
    </location>
    <ligand>
        <name>a divalent metal cation</name>
        <dbReference type="ChEBI" id="CHEBI:60240"/>
        <label>1</label>
    </ligand>
</feature>
<dbReference type="CDD" id="cd01310">
    <property type="entry name" value="TatD_DNAse"/>
    <property type="match status" value="1"/>
</dbReference>
<keyword evidence="2 4" id="KW-0378">Hydrolase</keyword>
<dbReference type="PANTHER" id="PTHR46124:SF2">
    <property type="entry name" value="D-AMINOACYL-TRNA DEACYLASE"/>
    <property type="match status" value="1"/>
</dbReference>
<reference evidence="4" key="2">
    <citation type="journal article" date="2021" name="PeerJ">
        <title>Extensive microbial diversity within the chicken gut microbiome revealed by metagenomics and culture.</title>
        <authorList>
            <person name="Gilroy R."/>
            <person name="Ravi A."/>
            <person name="Getino M."/>
            <person name="Pursley I."/>
            <person name="Horton D.L."/>
            <person name="Alikhan N.F."/>
            <person name="Baker D."/>
            <person name="Gharbi K."/>
            <person name="Hall N."/>
            <person name="Watson M."/>
            <person name="Adriaenssens E.M."/>
            <person name="Foster-Nyarko E."/>
            <person name="Jarju S."/>
            <person name="Secka A."/>
            <person name="Antonio M."/>
            <person name="Oren A."/>
            <person name="Chaudhuri R.R."/>
            <person name="La Ragione R."/>
            <person name="Hildebrand F."/>
            <person name="Pallen M.J."/>
        </authorList>
    </citation>
    <scope>NUCLEOTIDE SEQUENCE</scope>
    <source>
        <strain evidence="4">CHK187-14744</strain>
    </source>
</reference>
<dbReference type="FunFam" id="3.20.20.140:FF:000005">
    <property type="entry name" value="TatD family hydrolase"/>
    <property type="match status" value="1"/>
</dbReference>
<dbReference type="GO" id="GO:0004536">
    <property type="term" value="F:DNA nuclease activity"/>
    <property type="evidence" value="ECO:0007669"/>
    <property type="project" value="InterPro"/>
</dbReference>
<feature type="binding site" evidence="3">
    <location>
        <position position="213"/>
    </location>
    <ligand>
        <name>a divalent metal cation</name>
        <dbReference type="ChEBI" id="CHEBI:60240"/>
        <label>1</label>
    </ligand>
</feature>